<dbReference type="Gene3D" id="3.40.50.1360">
    <property type="match status" value="1"/>
</dbReference>
<sequence>MEPIFDLQKRLLPDLLETMRKRYEVLRHLQLMQPVGRRSLASALGITERVLRGEVDFLREQGLVRIEPVGMQLTAAGADLVRTMEPLVKELFGLTDLEKQLKKVLQLKDAVVVPGDSEGSNWVKKEMGRAGARLLKQWAQPDQVVAVAGGTTVAAVAEMMTAAPGLKETTFVPARGGLGEAVELEANYIASLMAQKSGGKYRLMHVPDQLSEEAYQTLVKEPHIQEMLKVLRSSRIVIHGIGDATAMAIRRKSNPALLDQLKQAGAVGEAFGYYFNNQGEIVYRGRSIGLGLKDLKQAQVIVAVAGGCSKAEAVAAICPVAGIDILITDEAAAKAILNHQADLSGPESS</sequence>
<dbReference type="PANTHER" id="PTHR34294">
    <property type="entry name" value="TRANSCRIPTIONAL REGULATOR-RELATED"/>
    <property type="match status" value="1"/>
</dbReference>
<dbReference type="RefSeq" id="WP_173219566.1">
    <property type="nucleotide sequence ID" value="NZ_CP048104.1"/>
</dbReference>
<organism evidence="7 8">
    <name type="scientific">Kroppenstedtia pulmonis</name>
    <dbReference type="NCBI Taxonomy" id="1380685"/>
    <lineage>
        <taxon>Bacteria</taxon>
        <taxon>Bacillati</taxon>
        <taxon>Bacillota</taxon>
        <taxon>Bacilli</taxon>
        <taxon>Bacillales</taxon>
        <taxon>Thermoactinomycetaceae</taxon>
        <taxon>Kroppenstedtia</taxon>
    </lineage>
</organism>
<evidence type="ECO:0000259" key="5">
    <source>
        <dbReference type="Pfam" id="PF04198"/>
    </source>
</evidence>
<dbReference type="AlphaFoldDB" id="A0A7D4B0V3"/>
<keyword evidence="2" id="KW-0805">Transcription regulation</keyword>
<dbReference type="Gene3D" id="1.10.10.10">
    <property type="entry name" value="Winged helix-like DNA-binding domain superfamily/Winged helix DNA-binding domain"/>
    <property type="match status" value="1"/>
</dbReference>
<keyword evidence="8" id="KW-1185">Reference proteome</keyword>
<dbReference type="InterPro" id="IPR048715">
    <property type="entry name" value="CggR_N"/>
</dbReference>
<evidence type="ECO:0000256" key="3">
    <source>
        <dbReference type="ARBA" id="ARBA00023125"/>
    </source>
</evidence>
<proteinExistence type="inferred from homology"/>
<name>A0A7D4B0V3_9BACL</name>
<reference evidence="7 8" key="1">
    <citation type="submission" date="2020-01" db="EMBL/GenBank/DDBJ databases">
        <authorList>
            <person name="Gulvik C.A."/>
            <person name="Batra D.G."/>
        </authorList>
    </citation>
    <scope>NUCLEOTIDE SEQUENCE [LARGE SCALE GENOMIC DNA]</scope>
    <source>
        <strain evidence="7 8">W9323</strain>
    </source>
</reference>
<evidence type="ECO:0000256" key="1">
    <source>
        <dbReference type="ARBA" id="ARBA00010466"/>
    </source>
</evidence>
<dbReference type="GO" id="GO:0003677">
    <property type="term" value="F:DNA binding"/>
    <property type="evidence" value="ECO:0007669"/>
    <property type="project" value="UniProtKB-KW"/>
</dbReference>
<gene>
    <name evidence="7" type="ORF">GXN76_01260</name>
</gene>
<feature type="domain" description="Sugar-binding" evidence="5">
    <location>
        <begin position="90"/>
        <end position="338"/>
    </location>
</feature>
<dbReference type="KEGG" id="kpul:GXN76_01260"/>
<accession>A0A7D4B0V3</accession>
<dbReference type="Proteomes" id="UP000503088">
    <property type="component" value="Chromosome"/>
</dbReference>
<keyword evidence="4" id="KW-0804">Transcription</keyword>
<dbReference type="InterPro" id="IPR051054">
    <property type="entry name" value="SorC_transcr_regulators"/>
</dbReference>
<evidence type="ECO:0000313" key="7">
    <source>
        <dbReference type="EMBL" id="QKG83226.1"/>
    </source>
</evidence>
<dbReference type="PANTHER" id="PTHR34294:SF5">
    <property type="entry name" value="CENTRAL GLYCOLYTIC GENES REGULATOR"/>
    <property type="match status" value="1"/>
</dbReference>
<dbReference type="InterPro" id="IPR036388">
    <property type="entry name" value="WH-like_DNA-bd_sf"/>
</dbReference>
<evidence type="ECO:0000256" key="4">
    <source>
        <dbReference type="ARBA" id="ARBA00023163"/>
    </source>
</evidence>
<evidence type="ECO:0000313" key="8">
    <source>
        <dbReference type="Proteomes" id="UP000503088"/>
    </source>
</evidence>
<dbReference type="Pfam" id="PF21715">
    <property type="entry name" value="CggR_N"/>
    <property type="match status" value="1"/>
</dbReference>
<dbReference type="Pfam" id="PF04198">
    <property type="entry name" value="Sugar-bind"/>
    <property type="match status" value="1"/>
</dbReference>
<comment type="similarity">
    <text evidence="1">Belongs to the SorC transcriptional regulatory family.</text>
</comment>
<evidence type="ECO:0000256" key="2">
    <source>
        <dbReference type="ARBA" id="ARBA00023015"/>
    </source>
</evidence>
<dbReference type="InterPro" id="IPR036390">
    <property type="entry name" value="WH_DNA-bd_sf"/>
</dbReference>
<dbReference type="SUPFAM" id="SSF100950">
    <property type="entry name" value="NagB/RpiA/CoA transferase-like"/>
    <property type="match status" value="1"/>
</dbReference>
<dbReference type="SUPFAM" id="SSF46785">
    <property type="entry name" value="Winged helix' DNA-binding domain"/>
    <property type="match status" value="1"/>
</dbReference>
<dbReference type="GO" id="GO:0030246">
    <property type="term" value="F:carbohydrate binding"/>
    <property type="evidence" value="ECO:0007669"/>
    <property type="project" value="InterPro"/>
</dbReference>
<dbReference type="InterPro" id="IPR007324">
    <property type="entry name" value="Sugar-bd_dom_put"/>
</dbReference>
<feature type="domain" description="CggR N-terminal DNA binding" evidence="6">
    <location>
        <begin position="19"/>
        <end position="87"/>
    </location>
</feature>
<dbReference type="InterPro" id="IPR037171">
    <property type="entry name" value="NagB/RpiA_transferase-like"/>
</dbReference>
<keyword evidence="3" id="KW-0238">DNA-binding</keyword>
<dbReference type="EMBL" id="CP048104">
    <property type="protein sequence ID" value="QKG83226.1"/>
    <property type="molecule type" value="Genomic_DNA"/>
</dbReference>
<evidence type="ECO:0000259" key="6">
    <source>
        <dbReference type="Pfam" id="PF21715"/>
    </source>
</evidence>
<protein>
    <submittedName>
        <fullName evidence="7">Uncharacterized protein</fullName>
    </submittedName>
</protein>